<organism evidence="1 2">
    <name type="scientific">Paenibacillus peoriae</name>
    <dbReference type="NCBI Taxonomy" id="59893"/>
    <lineage>
        <taxon>Bacteria</taxon>
        <taxon>Bacillati</taxon>
        <taxon>Bacillota</taxon>
        <taxon>Bacilli</taxon>
        <taxon>Bacillales</taxon>
        <taxon>Paenibacillaceae</taxon>
        <taxon>Paenibacillus</taxon>
    </lineage>
</organism>
<accession>A0A7H0Y2L0</accession>
<dbReference type="AlphaFoldDB" id="A0A7H0Y2L0"/>
<gene>
    <name evidence="1" type="ORF">IAQ67_15580</name>
</gene>
<dbReference type="Proteomes" id="UP000516384">
    <property type="component" value="Chromosome"/>
</dbReference>
<evidence type="ECO:0000313" key="1">
    <source>
        <dbReference type="EMBL" id="QNR65318.1"/>
    </source>
</evidence>
<reference evidence="1 2" key="1">
    <citation type="submission" date="2020-09" db="EMBL/GenBank/DDBJ databases">
        <title>Characterization of Paenibacillus peoriae strain ZF390 with broad-spectrum antimicrobial activity as a potential biocontrol agent.</title>
        <authorList>
            <person name="Li L."/>
            <person name="Zhao Y."/>
            <person name="Li B."/>
            <person name="Xie X."/>
        </authorList>
    </citation>
    <scope>NUCLEOTIDE SEQUENCE [LARGE SCALE GENOMIC DNA]</scope>
    <source>
        <strain evidence="1 2">ZF390</strain>
    </source>
</reference>
<name>A0A7H0Y2L0_9BACL</name>
<proteinExistence type="predicted"/>
<dbReference type="EMBL" id="CP061172">
    <property type="protein sequence ID" value="QNR65318.1"/>
    <property type="molecule type" value="Genomic_DNA"/>
</dbReference>
<sequence>MKAKKIEDLSNQELIDEYGYMAVKEATRLPDQNGKGFMEFERALQLRQSLRIEILSRMGEPKESISTYAWEQETWASKVKYSKLLREHLNYCEARYQRALTLVEAIQEAVNLLKTFNEVGHANFKLMNGEDADSNKIARKEVSIIRSFLRKHTR</sequence>
<protein>
    <submittedName>
        <fullName evidence="1">Uncharacterized protein</fullName>
    </submittedName>
</protein>
<evidence type="ECO:0000313" key="2">
    <source>
        <dbReference type="Proteomes" id="UP000516384"/>
    </source>
</evidence>
<dbReference type="RefSeq" id="WP_190297222.1">
    <property type="nucleotide sequence ID" value="NZ_CP061172.1"/>
</dbReference>